<dbReference type="EMBL" id="JBHUEK010000026">
    <property type="protein sequence ID" value="MFD1780656.1"/>
    <property type="molecule type" value="Genomic_DNA"/>
</dbReference>
<dbReference type="InterPro" id="IPR003313">
    <property type="entry name" value="AraC-bd"/>
</dbReference>
<dbReference type="Gene3D" id="2.60.120.10">
    <property type="entry name" value="Jelly Rolls"/>
    <property type="match status" value="1"/>
</dbReference>
<dbReference type="PANTHER" id="PTHR43280:SF34">
    <property type="entry name" value="ARAC-FAMILY TRANSCRIPTIONAL REGULATOR"/>
    <property type="match status" value="1"/>
</dbReference>
<dbReference type="Gene3D" id="1.10.10.60">
    <property type="entry name" value="Homeodomain-like"/>
    <property type="match status" value="2"/>
</dbReference>
<evidence type="ECO:0000259" key="4">
    <source>
        <dbReference type="PROSITE" id="PS01124"/>
    </source>
</evidence>
<evidence type="ECO:0000256" key="1">
    <source>
        <dbReference type="ARBA" id="ARBA00023015"/>
    </source>
</evidence>
<dbReference type="SUPFAM" id="SSF51215">
    <property type="entry name" value="Regulatory protein AraC"/>
    <property type="match status" value="1"/>
</dbReference>
<dbReference type="InterPro" id="IPR037923">
    <property type="entry name" value="HTH-like"/>
</dbReference>
<keyword evidence="1" id="KW-0805">Transcription regulation</keyword>
<evidence type="ECO:0000313" key="5">
    <source>
        <dbReference type="EMBL" id="MFD1780656.1"/>
    </source>
</evidence>
<feature type="domain" description="HTH araC/xylS-type" evidence="4">
    <location>
        <begin position="190"/>
        <end position="288"/>
    </location>
</feature>
<gene>
    <name evidence="5" type="ORF">ACFSFW_18480</name>
</gene>
<evidence type="ECO:0000256" key="3">
    <source>
        <dbReference type="ARBA" id="ARBA00023163"/>
    </source>
</evidence>
<dbReference type="Pfam" id="PF12833">
    <property type="entry name" value="HTH_18"/>
    <property type="match status" value="1"/>
</dbReference>
<dbReference type="InterPro" id="IPR020449">
    <property type="entry name" value="Tscrpt_reg_AraC-type_HTH"/>
</dbReference>
<evidence type="ECO:0000256" key="2">
    <source>
        <dbReference type="ARBA" id="ARBA00023125"/>
    </source>
</evidence>
<sequence length="292" mass="35046">MRVYHDKLFSKKFKRPKFTIQHKADRKTASNFHSHSGFEIVWLQKGEATYIFEEKVFRLTKGQILFFKSTDFHKVKLHDGVPYERVVTLFSEDFLKFKHPIFEKFKSFLDNLPSPQYVLNVQAWKEEQLQQIVDHLLFEQENEDLWEKEAALELYLLELLLFLCREIQSSFAQNSHLIVKRDSRKVEMLERILKEINEIWNTDWRLDSLAQTLHLNKYYLCHFFKKEFGLTIHDYILQRRIYEAKKLLILTSSPVNQVSEKVGFSSPSSFIRSFKQQVSMTPKQYRTNTHLL</sequence>
<keyword evidence="3" id="KW-0804">Transcription</keyword>
<dbReference type="PROSITE" id="PS00041">
    <property type="entry name" value="HTH_ARAC_FAMILY_1"/>
    <property type="match status" value="1"/>
</dbReference>
<dbReference type="InterPro" id="IPR014710">
    <property type="entry name" value="RmlC-like_jellyroll"/>
</dbReference>
<keyword evidence="2" id="KW-0238">DNA-binding</keyword>
<keyword evidence="6" id="KW-1185">Reference proteome</keyword>
<accession>A0ABW4MSS4</accession>
<dbReference type="Proteomes" id="UP001597227">
    <property type="component" value="Unassembled WGS sequence"/>
</dbReference>
<dbReference type="InterPro" id="IPR009057">
    <property type="entry name" value="Homeodomain-like_sf"/>
</dbReference>
<dbReference type="SMART" id="SM00342">
    <property type="entry name" value="HTH_ARAC"/>
    <property type="match status" value="1"/>
</dbReference>
<evidence type="ECO:0000313" key="6">
    <source>
        <dbReference type="Proteomes" id="UP001597227"/>
    </source>
</evidence>
<dbReference type="PANTHER" id="PTHR43280">
    <property type="entry name" value="ARAC-FAMILY TRANSCRIPTIONAL REGULATOR"/>
    <property type="match status" value="1"/>
</dbReference>
<dbReference type="RefSeq" id="WP_304214740.1">
    <property type="nucleotide sequence ID" value="NZ_JBHUEK010000026.1"/>
</dbReference>
<comment type="caution">
    <text evidence="5">The sequence shown here is derived from an EMBL/GenBank/DDBJ whole genome shotgun (WGS) entry which is preliminary data.</text>
</comment>
<organism evidence="5 6">
    <name type="scientific">Fredinandcohnia salidurans</name>
    <dbReference type="NCBI Taxonomy" id="2595041"/>
    <lineage>
        <taxon>Bacteria</taxon>
        <taxon>Bacillati</taxon>
        <taxon>Bacillota</taxon>
        <taxon>Bacilli</taxon>
        <taxon>Bacillales</taxon>
        <taxon>Bacillaceae</taxon>
        <taxon>Fredinandcohnia</taxon>
    </lineage>
</organism>
<reference evidence="6" key="1">
    <citation type="journal article" date="2019" name="Int. J. Syst. Evol. Microbiol.">
        <title>The Global Catalogue of Microorganisms (GCM) 10K type strain sequencing project: providing services to taxonomists for standard genome sequencing and annotation.</title>
        <authorList>
            <consortium name="The Broad Institute Genomics Platform"/>
            <consortium name="The Broad Institute Genome Sequencing Center for Infectious Disease"/>
            <person name="Wu L."/>
            <person name="Ma J."/>
        </authorList>
    </citation>
    <scope>NUCLEOTIDE SEQUENCE [LARGE SCALE GENOMIC DNA]</scope>
    <source>
        <strain evidence="6">CCUG 15531</strain>
    </source>
</reference>
<protein>
    <submittedName>
        <fullName evidence="5">Helix-turn-helix domain-containing protein</fullName>
    </submittedName>
</protein>
<name>A0ABW4MSS4_9BACI</name>
<dbReference type="InterPro" id="IPR018062">
    <property type="entry name" value="HTH_AraC-typ_CS"/>
</dbReference>
<dbReference type="SUPFAM" id="SSF46689">
    <property type="entry name" value="Homeodomain-like"/>
    <property type="match status" value="2"/>
</dbReference>
<dbReference type="InterPro" id="IPR018060">
    <property type="entry name" value="HTH_AraC"/>
</dbReference>
<dbReference type="PRINTS" id="PR00032">
    <property type="entry name" value="HTHARAC"/>
</dbReference>
<dbReference type="PROSITE" id="PS01124">
    <property type="entry name" value="HTH_ARAC_FAMILY_2"/>
    <property type="match status" value="1"/>
</dbReference>
<dbReference type="Pfam" id="PF02311">
    <property type="entry name" value="AraC_binding"/>
    <property type="match status" value="1"/>
</dbReference>
<proteinExistence type="predicted"/>